<evidence type="ECO:0000256" key="1">
    <source>
        <dbReference type="ARBA" id="ARBA00037947"/>
    </source>
</evidence>
<dbReference type="GO" id="GO:0030031">
    <property type="term" value="P:cell projection assembly"/>
    <property type="evidence" value="ECO:0007669"/>
    <property type="project" value="TreeGrafter"/>
</dbReference>
<dbReference type="InterPro" id="IPR019137">
    <property type="entry name" value="Nck-associated_protein-1"/>
</dbReference>
<dbReference type="EMBL" id="UXUI01014525">
    <property type="protein sequence ID" value="VDD97664.1"/>
    <property type="molecule type" value="Genomic_DNA"/>
</dbReference>
<dbReference type="Pfam" id="PF09735">
    <property type="entry name" value="Nckap1"/>
    <property type="match status" value="1"/>
</dbReference>
<evidence type="ECO:0000313" key="2">
    <source>
        <dbReference type="EMBL" id="VDD97664.1"/>
    </source>
</evidence>
<dbReference type="WBParaSite" id="EVEC_0001327001-mRNA-1">
    <property type="protein sequence ID" value="EVEC_0001327001-mRNA-1"/>
    <property type="gene ID" value="EVEC_0001327001"/>
</dbReference>
<organism evidence="4">
    <name type="scientific">Enterobius vermicularis</name>
    <name type="common">Human pinworm</name>
    <dbReference type="NCBI Taxonomy" id="51028"/>
    <lineage>
        <taxon>Eukaryota</taxon>
        <taxon>Metazoa</taxon>
        <taxon>Ecdysozoa</taxon>
        <taxon>Nematoda</taxon>
        <taxon>Chromadorea</taxon>
        <taxon>Rhabditida</taxon>
        <taxon>Spirurina</taxon>
        <taxon>Oxyuridomorpha</taxon>
        <taxon>Oxyuroidea</taxon>
        <taxon>Oxyuridae</taxon>
        <taxon>Enterobius</taxon>
    </lineage>
</organism>
<gene>
    <name evidence="2" type="ORF">EVEC_LOCUS12415</name>
</gene>
<sequence length="360" mass="41147">MCSDIQGIKALSDKSHYWRSMQENRIIHLLKMDPCQTKIAEKLIILNDRAIGMLTRLYNIKRACCDPKSKPQLLNEKSLEGCLKHITRKFPIIDTRSNPSTFSQANALKQEIIKSLSLYYYTFADLLDLKDHIMQLLTAMDACQYKLDITLNYDLTAGYMNLVVNLICMMILVSRVDDRRAVLGLYNAAFELSNGQNESTFPRLGQMILDYENPLKKLSEDLGPLNRLIHSALTSLASVYVRRNITAEAWRNAQMLSLVASPQQILYAAQTDTIACEYLSLDVMDRWIILGVTVCHSNLLQDSVIANLWQRALQTGLAIRLFRDEILIVHQTVQAFFDSIKGYSRKIQEVKDHYSMALQT</sequence>
<dbReference type="PANTHER" id="PTHR12093">
    <property type="entry name" value="NCK-ASSOCIATED PROTEIN 1"/>
    <property type="match status" value="1"/>
</dbReference>
<evidence type="ECO:0000313" key="4">
    <source>
        <dbReference type="WBParaSite" id="EVEC_0001327001-mRNA-1"/>
    </source>
</evidence>
<reference evidence="2 3" key="2">
    <citation type="submission" date="2018-10" db="EMBL/GenBank/DDBJ databases">
        <authorList>
            <consortium name="Pathogen Informatics"/>
        </authorList>
    </citation>
    <scope>NUCLEOTIDE SEQUENCE [LARGE SCALE GENOMIC DNA]</scope>
</reference>
<evidence type="ECO:0000313" key="3">
    <source>
        <dbReference type="Proteomes" id="UP000274131"/>
    </source>
</evidence>
<accession>A0A0N4VQG9</accession>
<reference evidence="4" key="1">
    <citation type="submission" date="2017-02" db="UniProtKB">
        <authorList>
            <consortium name="WormBaseParasite"/>
        </authorList>
    </citation>
    <scope>IDENTIFICATION</scope>
</reference>
<dbReference type="GO" id="GO:0016477">
    <property type="term" value="P:cell migration"/>
    <property type="evidence" value="ECO:0007669"/>
    <property type="project" value="TreeGrafter"/>
</dbReference>
<dbReference type="GO" id="GO:0048812">
    <property type="term" value="P:neuron projection morphogenesis"/>
    <property type="evidence" value="ECO:0007669"/>
    <property type="project" value="TreeGrafter"/>
</dbReference>
<comment type="similarity">
    <text evidence="1">Belongs to the HEM-1/HEM-2 family.</text>
</comment>
<dbReference type="GO" id="GO:0031209">
    <property type="term" value="C:SCAR complex"/>
    <property type="evidence" value="ECO:0007669"/>
    <property type="project" value="TreeGrafter"/>
</dbReference>
<protein>
    <submittedName>
        <fullName evidence="4">Nck-associated protein 1</fullName>
    </submittedName>
</protein>
<dbReference type="GO" id="GO:0030866">
    <property type="term" value="P:cortical actin cytoskeleton organization"/>
    <property type="evidence" value="ECO:0007669"/>
    <property type="project" value="TreeGrafter"/>
</dbReference>
<dbReference type="STRING" id="51028.A0A0N4VQG9"/>
<dbReference type="OrthoDB" id="548214at2759"/>
<keyword evidence="3" id="KW-1185">Reference proteome</keyword>
<dbReference type="AlphaFoldDB" id="A0A0N4VQG9"/>
<name>A0A0N4VQG9_ENTVE</name>
<proteinExistence type="inferred from homology"/>
<dbReference type="PANTHER" id="PTHR12093:SF10">
    <property type="entry name" value="MEMBRANE-ASSOCIATED PROTEIN HEM"/>
    <property type="match status" value="1"/>
</dbReference>
<dbReference type="Proteomes" id="UP000274131">
    <property type="component" value="Unassembled WGS sequence"/>
</dbReference>